<feature type="compositionally biased region" description="Basic and acidic residues" evidence="1">
    <location>
        <begin position="59"/>
        <end position="71"/>
    </location>
</feature>
<feature type="region of interest" description="Disordered" evidence="1">
    <location>
        <begin position="27"/>
        <end position="88"/>
    </location>
</feature>
<dbReference type="Proteomes" id="UP000027215">
    <property type="component" value="Chromosome"/>
</dbReference>
<dbReference type="EMBL" id="CP006696">
    <property type="protein sequence ID" value="AIC11627.1"/>
    <property type="molecule type" value="Genomic_DNA"/>
</dbReference>
<dbReference type="KEGG" id="xfs:D934_12245"/>
<sequence>MTGPHYSIPPRKEVERTQLAEAMTKFQRNGGKVDVLPSLHADKPPKIRQSRSRRQATADGHRERTDKDKQHANTRKKQIIKPKAMRHE</sequence>
<protein>
    <submittedName>
        <fullName evidence="3">Uncharacterized protein</fullName>
    </submittedName>
</protein>
<dbReference type="HOGENOM" id="CLU_2468324_0_0_6"/>
<evidence type="ECO:0000313" key="5">
    <source>
        <dbReference type="Proteomes" id="UP000027215"/>
    </source>
</evidence>
<reference evidence="3 5" key="1">
    <citation type="submission" date="2013-08" db="EMBL/GenBank/DDBJ databases">
        <authorList>
            <person name="Stouthamer R."/>
            <person name="Nunney L."/>
        </authorList>
    </citation>
    <scope>NUCLEOTIDE SEQUENCE [LARGE SCALE GENOMIC DNA]</scope>
    <source>
        <strain evidence="3">Ann-1</strain>
        <strain evidence="5">ann-1</strain>
    </source>
</reference>
<evidence type="ECO:0000313" key="3">
    <source>
        <dbReference type="EMBL" id="AIC11389.1"/>
    </source>
</evidence>
<accession>A0A060H3N2</accession>
<feature type="compositionally biased region" description="Basic residues" evidence="1">
    <location>
        <begin position="72"/>
        <end position="88"/>
    </location>
</feature>
<proteinExistence type="predicted"/>
<evidence type="ECO:0000313" key="2">
    <source>
        <dbReference type="EMBL" id="AIC11304.1"/>
    </source>
</evidence>
<dbReference type="KEGG" id="xfs:D934_08895"/>
<evidence type="ECO:0000313" key="4">
    <source>
        <dbReference type="EMBL" id="AIC11627.1"/>
    </source>
</evidence>
<dbReference type="PATRIC" id="fig|155920.8.peg.1779"/>
<dbReference type="AlphaFoldDB" id="A0A060H3N2"/>
<dbReference type="KEGG" id="xfs:D934_07675"/>
<dbReference type="EMBL" id="CP006696">
    <property type="protein sequence ID" value="AIC11304.1"/>
    <property type="molecule type" value="Genomic_DNA"/>
</dbReference>
<gene>
    <name evidence="2" type="ORF">D934_07675</name>
    <name evidence="3" type="ORF">D934_08895</name>
    <name evidence="4" type="ORF">D934_12245</name>
</gene>
<name>A0A060H3N2_XYLFS</name>
<evidence type="ECO:0000256" key="1">
    <source>
        <dbReference type="SAM" id="MobiDB-lite"/>
    </source>
</evidence>
<dbReference type="RefSeq" id="WP_020853057.1">
    <property type="nucleotide sequence ID" value="NZ_CP006696.1"/>
</dbReference>
<organism evidence="3 5">
    <name type="scientific">Xylella fastidiosa subsp. sandyi Ann-1</name>
    <dbReference type="NCBI Taxonomy" id="155920"/>
    <lineage>
        <taxon>Bacteria</taxon>
        <taxon>Pseudomonadati</taxon>
        <taxon>Pseudomonadota</taxon>
        <taxon>Gammaproteobacteria</taxon>
        <taxon>Lysobacterales</taxon>
        <taxon>Lysobacteraceae</taxon>
        <taxon>Xylella</taxon>
    </lineage>
</organism>
<dbReference type="EMBL" id="CP006696">
    <property type="protein sequence ID" value="AIC11389.1"/>
    <property type="molecule type" value="Genomic_DNA"/>
</dbReference>